<protein>
    <recommendedName>
        <fullName evidence="3">Alpha-macroglobulin-like TED domain-containing protein</fullName>
    </recommendedName>
</protein>
<evidence type="ECO:0000259" key="3">
    <source>
        <dbReference type="Pfam" id="PF07678"/>
    </source>
</evidence>
<dbReference type="SUPFAM" id="SSF48239">
    <property type="entry name" value="Terpenoid cyclases/Protein prenyltransferases"/>
    <property type="match status" value="1"/>
</dbReference>
<evidence type="ECO:0000313" key="4">
    <source>
        <dbReference type="EMBL" id="GAG32148.1"/>
    </source>
</evidence>
<feature type="domain" description="Alpha-macroglobulin-like TED" evidence="3">
    <location>
        <begin position="58"/>
        <end position="180"/>
    </location>
</feature>
<reference evidence="4" key="1">
    <citation type="journal article" date="2014" name="Front. Microbiol.">
        <title>High frequency of phylogenetically diverse reductive dehalogenase-homologous genes in deep subseafloor sedimentary metagenomes.</title>
        <authorList>
            <person name="Kawai M."/>
            <person name="Futagami T."/>
            <person name="Toyoda A."/>
            <person name="Takaki Y."/>
            <person name="Nishi S."/>
            <person name="Hori S."/>
            <person name="Arai W."/>
            <person name="Tsubouchi T."/>
            <person name="Morono Y."/>
            <person name="Uchiyama I."/>
            <person name="Ito T."/>
            <person name="Fujiyama A."/>
            <person name="Inagaki F."/>
            <person name="Takami H."/>
        </authorList>
    </citation>
    <scope>NUCLEOTIDE SEQUENCE</scope>
    <source>
        <strain evidence="4">Expedition CK06-06</strain>
    </source>
</reference>
<evidence type="ECO:0000256" key="2">
    <source>
        <dbReference type="ARBA" id="ARBA00022966"/>
    </source>
</evidence>
<name>X0X658_9ZZZZ</name>
<proteinExistence type="predicted"/>
<dbReference type="PANTHER" id="PTHR11412:SF136">
    <property type="entry name" value="CD109 ANTIGEN"/>
    <property type="match status" value="1"/>
</dbReference>
<feature type="non-terminal residue" evidence="4">
    <location>
        <position position="1"/>
    </location>
</feature>
<dbReference type="Pfam" id="PF07678">
    <property type="entry name" value="TED_complement"/>
    <property type="match status" value="1"/>
</dbReference>
<dbReference type="Gene3D" id="1.50.10.20">
    <property type="match status" value="1"/>
</dbReference>
<comment type="caution">
    <text evidence="4">The sequence shown here is derived from an EMBL/GenBank/DDBJ whole genome shotgun (WGS) entry which is preliminary data.</text>
</comment>
<dbReference type="PANTHER" id="PTHR11412">
    <property type="entry name" value="MACROGLOBULIN / COMPLEMENT"/>
    <property type="match status" value="1"/>
</dbReference>
<dbReference type="GO" id="GO:0005615">
    <property type="term" value="C:extracellular space"/>
    <property type="evidence" value="ECO:0007669"/>
    <property type="project" value="InterPro"/>
</dbReference>
<dbReference type="AlphaFoldDB" id="X0X658"/>
<dbReference type="EMBL" id="BARS01045391">
    <property type="protein sequence ID" value="GAG32148.1"/>
    <property type="molecule type" value="Genomic_DNA"/>
</dbReference>
<sequence length="248" mass="27845">AVSEEMLAGAAKFLKDRLVLAAANLRFAGQRERNVRGWMLFALARLQPTAIKDTPKVVSVLDNLYAERDELSDYGRALLAITLAELGQVDRARTVVENLENTAQEDLEAATVCWARKGGWWYWWHDDVETTAMALRALLRTLPEHRYVNMAANWLVQNRRGSKWYSTKQTALAIYALLEYAKRGDQLVPDMKVNIALDDLVSKTVRITKVNLLDHDARLALAGQEVPVGFHELSVERQGKGLLDTAGT</sequence>
<gene>
    <name evidence="4" type="ORF">S01H1_68440</name>
</gene>
<dbReference type="InterPro" id="IPR008930">
    <property type="entry name" value="Terpenoid_cyclase/PrenylTrfase"/>
</dbReference>
<dbReference type="InterPro" id="IPR050473">
    <property type="entry name" value="A2M/Complement_sys"/>
</dbReference>
<keyword evidence="2" id="KW-0882">Thioester bond</keyword>
<evidence type="ECO:0000256" key="1">
    <source>
        <dbReference type="ARBA" id="ARBA00022729"/>
    </source>
</evidence>
<keyword evidence="1" id="KW-0732">Signal</keyword>
<dbReference type="InterPro" id="IPR011626">
    <property type="entry name" value="Alpha-macroglobulin_TED"/>
</dbReference>
<accession>X0X658</accession>
<organism evidence="4">
    <name type="scientific">marine sediment metagenome</name>
    <dbReference type="NCBI Taxonomy" id="412755"/>
    <lineage>
        <taxon>unclassified sequences</taxon>
        <taxon>metagenomes</taxon>
        <taxon>ecological metagenomes</taxon>
    </lineage>
</organism>
<feature type="non-terminal residue" evidence="4">
    <location>
        <position position="248"/>
    </location>
</feature>